<organism evidence="3 4">
    <name type="scientific">Gloeothece verrucosa (strain PCC 7822)</name>
    <name type="common">Cyanothece sp. (strain PCC 7822)</name>
    <dbReference type="NCBI Taxonomy" id="497965"/>
    <lineage>
        <taxon>Bacteria</taxon>
        <taxon>Bacillati</taxon>
        <taxon>Cyanobacteriota</taxon>
        <taxon>Cyanophyceae</taxon>
        <taxon>Oscillatoriophycideae</taxon>
        <taxon>Chroococcales</taxon>
        <taxon>Aphanothecaceae</taxon>
        <taxon>Gloeothece</taxon>
        <taxon>Gloeothece verrucosa</taxon>
    </lineage>
</organism>
<protein>
    <submittedName>
        <fullName evidence="3">Lipolytic protein G-D-S-L family</fullName>
    </submittedName>
</protein>
<dbReference type="InterPro" id="IPR036514">
    <property type="entry name" value="SGNH_hydro_sf"/>
</dbReference>
<keyword evidence="4" id="KW-1185">Reference proteome</keyword>
<evidence type="ECO:0000256" key="2">
    <source>
        <dbReference type="SAM" id="SignalP"/>
    </source>
</evidence>
<gene>
    <name evidence="3" type="ordered locus">Cyan7822_1000</name>
</gene>
<evidence type="ECO:0000256" key="1">
    <source>
        <dbReference type="ARBA" id="ARBA00008668"/>
    </source>
</evidence>
<dbReference type="CDD" id="cd01846">
    <property type="entry name" value="fatty_acyltransferase_like"/>
    <property type="match status" value="1"/>
</dbReference>
<evidence type="ECO:0000313" key="3">
    <source>
        <dbReference type="EMBL" id="ADN13010.1"/>
    </source>
</evidence>
<dbReference type="HOGENOM" id="CLU_015101_3_2_3"/>
<dbReference type="PANTHER" id="PTHR22835">
    <property type="entry name" value="ZINC FINGER FYVE DOMAIN CONTAINING PROTEIN"/>
    <property type="match status" value="1"/>
</dbReference>
<name>E0UE06_GLOV7</name>
<dbReference type="GO" id="GO:0016788">
    <property type="term" value="F:hydrolase activity, acting on ester bonds"/>
    <property type="evidence" value="ECO:0007669"/>
    <property type="project" value="InterPro"/>
</dbReference>
<dbReference type="InterPro" id="IPR001087">
    <property type="entry name" value="GDSL"/>
</dbReference>
<dbReference type="eggNOG" id="COG3240">
    <property type="taxonomic scope" value="Bacteria"/>
</dbReference>
<dbReference type="RefSeq" id="WP_013321118.1">
    <property type="nucleotide sequence ID" value="NC_014501.1"/>
</dbReference>
<dbReference type="Gene3D" id="3.40.50.1110">
    <property type="entry name" value="SGNH hydrolase"/>
    <property type="match status" value="1"/>
</dbReference>
<dbReference type="NCBIfam" id="TIGR04155">
    <property type="entry name" value="cyano_PEP"/>
    <property type="match status" value="1"/>
</dbReference>
<dbReference type="Pfam" id="PF00657">
    <property type="entry name" value="Lipase_GDSL"/>
    <property type="match status" value="1"/>
</dbReference>
<feature type="signal peptide" evidence="2">
    <location>
        <begin position="1"/>
        <end position="23"/>
    </location>
</feature>
<feature type="chain" id="PRO_5003141290" evidence="2">
    <location>
        <begin position="24"/>
        <end position="335"/>
    </location>
</feature>
<dbReference type="KEGG" id="cyj:Cyan7822_1000"/>
<dbReference type="PANTHER" id="PTHR22835:SF659">
    <property type="entry name" value="GDSL LIPASE_ACYLHYDROLASE, PUTATIVE (AFU_ORTHOLOGUE AFUA_2G00510)-RELATED"/>
    <property type="match status" value="1"/>
</dbReference>
<evidence type="ECO:0000313" key="4">
    <source>
        <dbReference type="Proteomes" id="UP000008206"/>
    </source>
</evidence>
<dbReference type="InterPro" id="IPR026374">
    <property type="entry name" value="Cyano_PEP"/>
</dbReference>
<reference evidence="4" key="1">
    <citation type="journal article" date="2011" name="MBio">
        <title>Novel metabolic attributes of the genus Cyanothece, comprising a group of unicellular nitrogen-fixing Cyanobacteria.</title>
        <authorList>
            <person name="Bandyopadhyay A."/>
            <person name="Elvitigala T."/>
            <person name="Welsh E."/>
            <person name="Stockel J."/>
            <person name="Liberton M."/>
            <person name="Min H."/>
            <person name="Sherman L.A."/>
            <person name="Pakrasi H.B."/>
        </authorList>
    </citation>
    <scope>NUCLEOTIDE SEQUENCE [LARGE SCALE GENOMIC DNA]</scope>
    <source>
        <strain evidence="4">PCC 7822</strain>
    </source>
</reference>
<comment type="similarity">
    <text evidence="1">Belongs to the 'GDSL' lipolytic enzyme family.</text>
</comment>
<proteinExistence type="inferred from homology"/>
<keyword evidence="2" id="KW-0732">Signal</keyword>
<dbReference type="EMBL" id="CP002198">
    <property type="protein sequence ID" value="ADN13010.1"/>
    <property type="molecule type" value="Genomic_DNA"/>
</dbReference>
<dbReference type="SUPFAM" id="SSF52266">
    <property type="entry name" value="SGNH hydrolase"/>
    <property type="match status" value="1"/>
</dbReference>
<accession>E0UE06</accession>
<dbReference type="AlphaFoldDB" id="E0UE06"/>
<dbReference type="Proteomes" id="UP000008206">
    <property type="component" value="Chromosome"/>
</dbReference>
<sequence length="335" mass="35901">MKRLLLNIAVLATPLILPSQATAAVFSKIYSFGDSLSDTGKVFTASKGSFPPSAPNGHYYQGRFSNGPVWVEYLQNKLKIPLVNFAYGGATTGKGNIASGFIRGVLGLQQQIATFVASNAVADPKALYTIWIGANDYLPPPSNLYLSFNQNTPDIPLNNIATAVNTLVGKGAKTIMVLNLPNLGTIPQTKSLNADGVCPPNIEAAADADCLNQLTEAHNKGLSNLFSSLRADVKIIQVDVNQMSKNILSNPAEYGFTNVTDPCFTSNSICSNPDNYLSWDGTHPTTKGHRLIGESAFNALAVPEPLTILGTSTALFFGAFFKKEIVQQRQQNKSN</sequence>
<dbReference type="OrthoDB" id="5292073at2"/>